<protein>
    <submittedName>
        <fullName evidence="5">Transcriptional regulator, GntR family</fullName>
    </submittedName>
</protein>
<dbReference type="Pfam" id="PF00392">
    <property type="entry name" value="GntR"/>
    <property type="match status" value="1"/>
</dbReference>
<proteinExistence type="predicted"/>
<dbReference type="SMART" id="SM00345">
    <property type="entry name" value="HTH_GNTR"/>
    <property type="match status" value="1"/>
</dbReference>
<dbReference type="InterPro" id="IPR000524">
    <property type="entry name" value="Tscrpt_reg_HTH_GntR"/>
</dbReference>
<evidence type="ECO:0000256" key="1">
    <source>
        <dbReference type="ARBA" id="ARBA00023015"/>
    </source>
</evidence>
<dbReference type="InterPro" id="IPR036390">
    <property type="entry name" value="WH_DNA-bd_sf"/>
</dbReference>
<dbReference type="SMART" id="SM00895">
    <property type="entry name" value="FCD"/>
    <property type="match status" value="1"/>
</dbReference>
<dbReference type="PANTHER" id="PTHR43537:SF47">
    <property type="entry name" value="REGULATORY PROTEIN GNTR HTH"/>
    <property type="match status" value="1"/>
</dbReference>
<dbReference type="PRINTS" id="PR00035">
    <property type="entry name" value="HTHGNTR"/>
</dbReference>
<dbReference type="SUPFAM" id="SSF46785">
    <property type="entry name" value="Winged helix' DNA-binding domain"/>
    <property type="match status" value="1"/>
</dbReference>
<keyword evidence="2" id="KW-0238">DNA-binding</keyword>
<dbReference type="EMBL" id="FUHW01000022">
    <property type="protein sequence ID" value="SJM58589.1"/>
    <property type="molecule type" value="Genomic_DNA"/>
</dbReference>
<evidence type="ECO:0000313" key="5">
    <source>
        <dbReference type="EMBL" id="SJM58589.1"/>
    </source>
</evidence>
<evidence type="ECO:0000256" key="3">
    <source>
        <dbReference type="ARBA" id="ARBA00023163"/>
    </source>
</evidence>
<keyword evidence="3" id="KW-0804">Transcription</keyword>
<organism evidence="5 6">
    <name type="scientific">Arthrobacter rhombi</name>
    <dbReference type="NCBI Taxonomy" id="71253"/>
    <lineage>
        <taxon>Bacteria</taxon>
        <taxon>Bacillati</taxon>
        <taxon>Actinomycetota</taxon>
        <taxon>Actinomycetes</taxon>
        <taxon>Micrococcales</taxon>
        <taxon>Micrococcaceae</taxon>
        <taxon>Arthrobacter</taxon>
    </lineage>
</organism>
<dbReference type="Proteomes" id="UP000195913">
    <property type="component" value="Unassembled WGS sequence"/>
</dbReference>
<evidence type="ECO:0000256" key="2">
    <source>
        <dbReference type="ARBA" id="ARBA00023125"/>
    </source>
</evidence>
<dbReference type="RefSeq" id="WP_086996546.1">
    <property type="nucleotide sequence ID" value="NZ_FUHW01000022.1"/>
</dbReference>
<keyword evidence="6" id="KW-1185">Reference proteome</keyword>
<dbReference type="Pfam" id="PF07729">
    <property type="entry name" value="FCD"/>
    <property type="match status" value="1"/>
</dbReference>
<dbReference type="Gene3D" id="1.10.10.10">
    <property type="entry name" value="Winged helix-like DNA-binding domain superfamily/Winged helix DNA-binding domain"/>
    <property type="match status" value="1"/>
</dbReference>
<dbReference type="CDD" id="cd07377">
    <property type="entry name" value="WHTH_GntR"/>
    <property type="match status" value="1"/>
</dbReference>
<dbReference type="Gene3D" id="1.20.120.530">
    <property type="entry name" value="GntR ligand-binding domain-like"/>
    <property type="match status" value="1"/>
</dbReference>
<feature type="domain" description="HTH gntR-type" evidence="4">
    <location>
        <begin position="7"/>
        <end position="75"/>
    </location>
</feature>
<dbReference type="GO" id="GO:0003677">
    <property type="term" value="F:DNA binding"/>
    <property type="evidence" value="ECO:0007669"/>
    <property type="project" value="UniProtKB-KW"/>
</dbReference>
<name>A0A1R4FRS4_9MICC</name>
<dbReference type="InterPro" id="IPR008920">
    <property type="entry name" value="TF_FadR/GntR_C"/>
</dbReference>
<accession>A0A1R4FRS4</accession>
<dbReference type="PROSITE" id="PS50949">
    <property type="entry name" value="HTH_GNTR"/>
    <property type="match status" value="1"/>
</dbReference>
<sequence>MNIPPRTPLVQQVTDALRRAISSGEWPVGARIPAEPALIERFAVSRGTLREAIKALSHAGMLQVRRGDGTYVRTRSEIEGAIGQAYQRHSDQDVMQVRFALDAQAARLAAGVAGEAELEQLRAILAERRRAWEVEDIEGWIDADWNFHLGVARASGNALLAELYASFGDVFHGSKLAQRLYRGFDGCRAAGHEELLEAIAAADPEAADRSTVSNLLYCLSFTEAG</sequence>
<keyword evidence="1" id="KW-0805">Transcription regulation</keyword>
<dbReference type="AlphaFoldDB" id="A0A1R4FRS4"/>
<dbReference type="InterPro" id="IPR011711">
    <property type="entry name" value="GntR_C"/>
</dbReference>
<dbReference type="SUPFAM" id="SSF48008">
    <property type="entry name" value="GntR ligand-binding domain-like"/>
    <property type="match status" value="1"/>
</dbReference>
<reference evidence="5 6" key="1">
    <citation type="submission" date="2017-02" db="EMBL/GenBank/DDBJ databases">
        <authorList>
            <person name="Peterson S.W."/>
        </authorList>
    </citation>
    <scope>NUCLEOTIDE SEQUENCE [LARGE SCALE GENOMIC DNA]</scope>
    <source>
        <strain evidence="5 6">B Ar 00.02</strain>
    </source>
</reference>
<dbReference type="GO" id="GO:0003700">
    <property type="term" value="F:DNA-binding transcription factor activity"/>
    <property type="evidence" value="ECO:0007669"/>
    <property type="project" value="InterPro"/>
</dbReference>
<dbReference type="PANTHER" id="PTHR43537">
    <property type="entry name" value="TRANSCRIPTIONAL REGULATOR, GNTR FAMILY"/>
    <property type="match status" value="1"/>
</dbReference>
<evidence type="ECO:0000313" key="6">
    <source>
        <dbReference type="Proteomes" id="UP000195913"/>
    </source>
</evidence>
<evidence type="ECO:0000259" key="4">
    <source>
        <dbReference type="PROSITE" id="PS50949"/>
    </source>
</evidence>
<dbReference type="InterPro" id="IPR036388">
    <property type="entry name" value="WH-like_DNA-bd_sf"/>
</dbReference>
<gene>
    <name evidence="5" type="ORF">FM101_05400</name>
</gene>